<dbReference type="GO" id="GO:0006950">
    <property type="term" value="P:response to stress"/>
    <property type="evidence" value="ECO:0007669"/>
    <property type="project" value="TreeGrafter"/>
</dbReference>
<sequence>MKALSNAKAGGAAAQARSKSPDGSGAPRRKAVPRPAGAPPPGEEPVTTSAAPPARSRARAGSRNGSGSSRGGIGSARGGFNPLKQVLWARPGFLVRRLHQIHDALFFRECQTHNITPVQFGILTALSMNPWLDQKAIGHELALDRTTTADVLKRLEEKGLIERRVNPDDRRSRLSVITKAGLKTLQNLSEGMQTAQEDLLAPLSDLNRIAFSKLLWLLVEAHENVDQDDET</sequence>
<dbReference type="GO" id="GO:0003700">
    <property type="term" value="F:DNA-binding transcription factor activity"/>
    <property type="evidence" value="ECO:0007669"/>
    <property type="project" value="InterPro"/>
</dbReference>
<dbReference type="PRINTS" id="PR00598">
    <property type="entry name" value="HTHMARR"/>
</dbReference>
<dbReference type="SUPFAM" id="SSF46785">
    <property type="entry name" value="Winged helix' DNA-binding domain"/>
    <property type="match status" value="1"/>
</dbReference>
<evidence type="ECO:0000259" key="2">
    <source>
        <dbReference type="PROSITE" id="PS50995"/>
    </source>
</evidence>
<comment type="caution">
    <text evidence="3">The sequence shown here is derived from an EMBL/GenBank/DDBJ whole genome shotgun (WGS) entry which is preliminary data.</text>
</comment>
<feature type="domain" description="HTH marR-type" evidence="2">
    <location>
        <begin position="91"/>
        <end position="220"/>
    </location>
</feature>
<dbReference type="PANTHER" id="PTHR33164">
    <property type="entry name" value="TRANSCRIPTIONAL REGULATOR, MARR FAMILY"/>
    <property type="match status" value="1"/>
</dbReference>
<dbReference type="Pfam" id="PF01047">
    <property type="entry name" value="MarR"/>
    <property type="match status" value="1"/>
</dbReference>
<feature type="compositionally biased region" description="Gly residues" evidence="1">
    <location>
        <begin position="68"/>
        <end position="77"/>
    </location>
</feature>
<evidence type="ECO:0000313" key="3">
    <source>
        <dbReference type="EMBL" id="TFY97471.1"/>
    </source>
</evidence>
<organism evidence="3 4">
    <name type="scientific">Ramlibacter rhizophilus</name>
    <dbReference type="NCBI Taxonomy" id="1781167"/>
    <lineage>
        <taxon>Bacteria</taxon>
        <taxon>Pseudomonadati</taxon>
        <taxon>Pseudomonadota</taxon>
        <taxon>Betaproteobacteria</taxon>
        <taxon>Burkholderiales</taxon>
        <taxon>Comamonadaceae</taxon>
        <taxon>Ramlibacter</taxon>
    </lineage>
</organism>
<dbReference type="InterPro" id="IPR000835">
    <property type="entry name" value="HTH_MarR-typ"/>
</dbReference>
<feature type="compositionally biased region" description="Low complexity" evidence="1">
    <location>
        <begin position="44"/>
        <end position="67"/>
    </location>
</feature>
<dbReference type="InterPro" id="IPR039422">
    <property type="entry name" value="MarR/SlyA-like"/>
</dbReference>
<reference evidence="3 4" key="1">
    <citation type="submission" date="2019-03" db="EMBL/GenBank/DDBJ databases">
        <title>Ramlibacter rhizophilus CCTCC AB2015357, whole genome shotgun sequence.</title>
        <authorList>
            <person name="Zhang X."/>
            <person name="Feng G."/>
            <person name="Zhu H."/>
        </authorList>
    </citation>
    <scope>NUCLEOTIDE SEQUENCE [LARGE SCALE GENOMIC DNA]</scope>
    <source>
        <strain evidence="3 4">CCTCC AB2015357</strain>
    </source>
</reference>
<dbReference type="SMART" id="SM00347">
    <property type="entry name" value="HTH_MARR"/>
    <property type="match status" value="1"/>
</dbReference>
<gene>
    <name evidence="3" type="ORF">EZ242_18290</name>
</gene>
<feature type="compositionally biased region" description="Low complexity" evidence="1">
    <location>
        <begin position="1"/>
        <end position="18"/>
    </location>
</feature>
<dbReference type="AlphaFoldDB" id="A0A4Z0BFK8"/>
<name>A0A4Z0BFK8_9BURK</name>
<dbReference type="PROSITE" id="PS50995">
    <property type="entry name" value="HTH_MARR_2"/>
    <property type="match status" value="1"/>
</dbReference>
<proteinExistence type="predicted"/>
<keyword evidence="4" id="KW-1185">Reference proteome</keyword>
<dbReference type="InterPro" id="IPR036390">
    <property type="entry name" value="WH_DNA-bd_sf"/>
</dbReference>
<feature type="region of interest" description="Disordered" evidence="1">
    <location>
        <begin position="1"/>
        <end position="77"/>
    </location>
</feature>
<dbReference type="OrthoDB" id="4549026at2"/>
<accession>A0A4Z0BFK8</accession>
<dbReference type="Proteomes" id="UP000297564">
    <property type="component" value="Unassembled WGS sequence"/>
</dbReference>
<dbReference type="InterPro" id="IPR036388">
    <property type="entry name" value="WH-like_DNA-bd_sf"/>
</dbReference>
<evidence type="ECO:0000313" key="4">
    <source>
        <dbReference type="Proteomes" id="UP000297564"/>
    </source>
</evidence>
<dbReference type="PANTHER" id="PTHR33164:SF95">
    <property type="entry name" value="TRANSCRIPTIONAL REGULATOR"/>
    <property type="match status" value="1"/>
</dbReference>
<dbReference type="Gene3D" id="1.10.10.10">
    <property type="entry name" value="Winged helix-like DNA-binding domain superfamily/Winged helix DNA-binding domain"/>
    <property type="match status" value="1"/>
</dbReference>
<protein>
    <submittedName>
        <fullName evidence="3">MarR family transcriptional regulator</fullName>
    </submittedName>
</protein>
<dbReference type="EMBL" id="SMLL01000007">
    <property type="protein sequence ID" value="TFY97471.1"/>
    <property type="molecule type" value="Genomic_DNA"/>
</dbReference>
<evidence type="ECO:0000256" key="1">
    <source>
        <dbReference type="SAM" id="MobiDB-lite"/>
    </source>
</evidence>